<dbReference type="AlphaFoldDB" id="A0AAV9AHG7"/>
<dbReference type="EMBL" id="JAUJYN010000009">
    <property type="protein sequence ID" value="KAK1263568.1"/>
    <property type="molecule type" value="Genomic_DNA"/>
</dbReference>
<comment type="subcellular location">
    <subcellularLocation>
        <location evidence="8">Endomembrane system</location>
        <topology evidence="8">Single-pass type II membrane protein</topology>
    </subcellularLocation>
</comment>
<evidence type="ECO:0000256" key="2">
    <source>
        <dbReference type="ARBA" id="ARBA00022692"/>
    </source>
</evidence>
<reference evidence="13" key="2">
    <citation type="submission" date="2023-06" db="EMBL/GenBank/DDBJ databases">
        <authorList>
            <person name="Ma L."/>
            <person name="Liu K.-W."/>
            <person name="Li Z."/>
            <person name="Hsiao Y.-Y."/>
            <person name="Qi Y."/>
            <person name="Fu T."/>
            <person name="Tang G."/>
            <person name="Zhang D."/>
            <person name="Sun W.-H."/>
            <person name="Liu D.-K."/>
            <person name="Li Y."/>
            <person name="Chen G.-Z."/>
            <person name="Liu X.-D."/>
            <person name="Liao X.-Y."/>
            <person name="Jiang Y.-T."/>
            <person name="Yu X."/>
            <person name="Hao Y."/>
            <person name="Huang J."/>
            <person name="Zhao X.-W."/>
            <person name="Ke S."/>
            <person name="Chen Y.-Y."/>
            <person name="Wu W.-L."/>
            <person name="Hsu J.-L."/>
            <person name="Lin Y.-F."/>
            <person name="Huang M.-D."/>
            <person name="Li C.-Y."/>
            <person name="Huang L."/>
            <person name="Wang Z.-W."/>
            <person name="Zhao X."/>
            <person name="Zhong W.-Y."/>
            <person name="Peng D.-H."/>
            <person name="Ahmad S."/>
            <person name="Lan S."/>
            <person name="Zhang J.-S."/>
            <person name="Tsai W.-C."/>
            <person name="Van De Peer Y."/>
            <person name="Liu Z.-J."/>
        </authorList>
    </citation>
    <scope>NUCLEOTIDE SEQUENCE</scope>
    <source>
        <strain evidence="13">SCP</strain>
        <tissue evidence="13">Leaves</tissue>
    </source>
</reference>
<evidence type="ECO:0000256" key="10">
    <source>
        <dbReference type="SAM" id="Phobius"/>
    </source>
</evidence>
<keyword evidence="13" id="KW-0645">Protease</keyword>
<dbReference type="CDD" id="cd08022">
    <property type="entry name" value="M28_PSMA_like"/>
    <property type="match status" value="1"/>
</dbReference>
<evidence type="ECO:0000256" key="4">
    <source>
        <dbReference type="ARBA" id="ARBA00022989"/>
    </source>
</evidence>
<evidence type="ECO:0000256" key="5">
    <source>
        <dbReference type="ARBA" id="ARBA00023136"/>
    </source>
</evidence>
<dbReference type="GO" id="GO:0012505">
    <property type="term" value="C:endomembrane system"/>
    <property type="evidence" value="ECO:0007669"/>
    <property type="project" value="UniProtKB-SubCell"/>
</dbReference>
<evidence type="ECO:0000256" key="9">
    <source>
        <dbReference type="ARBA" id="ARBA00066561"/>
    </source>
</evidence>
<dbReference type="PANTHER" id="PTHR10404">
    <property type="entry name" value="N-ACETYLATED-ALPHA-LINKED ACIDIC DIPEPTIDASE"/>
    <property type="match status" value="1"/>
</dbReference>
<dbReference type="InterPro" id="IPR007484">
    <property type="entry name" value="Peptidase_M28"/>
</dbReference>
<dbReference type="InterPro" id="IPR046450">
    <property type="entry name" value="PA_dom_sf"/>
</dbReference>
<keyword evidence="6" id="KW-0325">Glycoprotein</keyword>
<dbReference type="InterPro" id="IPR039373">
    <property type="entry name" value="Peptidase_M28B"/>
</dbReference>
<keyword evidence="5 10" id="KW-0472">Membrane</keyword>
<dbReference type="GO" id="GO:0004181">
    <property type="term" value="F:metallocarboxypeptidase activity"/>
    <property type="evidence" value="ECO:0007669"/>
    <property type="project" value="UniProtKB-EC"/>
</dbReference>
<dbReference type="FunFam" id="3.40.630.10:FF:000164">
    <property type="entry name" value="Os01g0740650 protein"/>
    <property type="match status" value="1"/>
</dbReference>
<keyword evidence="14" id="KW-1185">Reference proteome</keyword>
<evidence type="ECO:0000313" key="14">
    <source>
        <dbReference type="Proteomes" id="UP001179952"/>
    </source>
</evidence>
<dbReference type="Gene3D" id="3.50.30.30">
    <property type="match status" value="1"/>
</dbReference>
<organism evidence="13 14">
    <name type="scientific">Acorus gramineus</name>
    <name type="common">Dwarf sweet flag</name>
    <dbReference type="NCBI Taxonomy" id="55184"/>
    <lineage>
        <taxon>Eukaryota</taxon>
        <taxon>Viridiplantae</taxon>
        <taxon>Streptophyta</taxon>
        <taxon>Embryophyta</taxon>
        <taxon>Tracheophyta</taxon>
        <taxon>Spermatophyta</taxon>
        <taxon>Magnoliopsida</taxon>
        <taxon>Liliopsida</taxon>
        <taxon>Acoraceae</taxon>
        <taxon>Acorus</taxon>
    </lineage>
</organism>
<evidence type="ECO:0000256" key="6">
    <source>
        <dbReference type="ARBA" id="ARBA00023180"/>
    </source>
</evidence>
<dbReference type="SUPFAM" id="SSF47672">
    <property type="entry name" value="Transferrin receptor-like dimerisation domain"/>
    <property type="match status" value="1"/>
</dbReference>
<dbReference type="Pfam" id="PF04253">
    <property type="entry name" value="TFR_dimer"/>
    <property type="match status" value="1"/>
</dbReference>
<keyword evidence="3" id="KW-0735">Signal-anchor</keyword>
<proteinExistence type="inferred from homology"/>
<feature type="domain" description="Transferrin receptor-like dimerisation" evidence="11">
    <location>
        <begin position="553"/>
        <end position="652"/>
    </location>
</feature>
<dbReference type="SUPFAM" id="SSF52025">
    <property type="entry name" value="PA domain"/>
    <property type="match status" value="1"/>
</dbReference>
<evidence type="ECO:0000259" key="11">
    <source>
        <dbReference type="Pfam" id="PF04253"/>
    </source>
</evidence>
<evidence type="ECO:0000256" key="7">
    <source>
        <dbReference type="ARBA" id="ARBA00052003"/>
    </source>
</evidence>
<comment type="catalytic activity">
    <reaction evidence="7">
        <text>Release of an unsubstituted, C-terminal glutamyl residue, typically from Ac-Asp-Glu or folylpoly-gamma-glutamates.</text>
        <dbReference type="EC" id="3.4.17.21"/>
    </reaction>
</comment>
<evidence type="ECO:0000313" key="13">
    <source>
        <dbReference type="EMBL" id="KAK1263568.1"/>
    </source>
</evidence>
<evidence type="ECO:0000256" key="1">
    <source>
        <dbReference type="ARBA" id="ARBA00005634"/>
    </source>
</evidence>
<sequence length="661" mass="73679">MPSPSSQNPTKPSLFILLILLSFLFYYYHTLHTNLHPSSPRNPQNTPDHYRNLFLHHSLSSISASTISAHLRRLTLHPHLAGTPSAAPTAQYVLRHLDLPGIETLVKPYQPLLSYPAHASLALHLPNGTVRSLPLSEHPTAGAVFPAYHAYSPSGDAFAEAVYVNQGREEDYERLEELGVRIRGRVVVMRRGGGPRGRVVEAAAERGAEAVVMFTEAGVERGTVMMGLGDPLTPGWAAGVGDERLRLEDEEVKERFPRIPSMPVSVDTAEVILRELRGPEVPEEWWGPQLRIRGGRVGSGPVILNFTYREDRKMATIQNVFGVIRGQEEPDRYVILGNHRDAWTYGAVDPNSGTAVLLEIARRLGVLMHSGWRPRRTIVLCSWDAEEFGMIGSTEWVEENLASLGSNAVAYLNVDCAVQGPGFFASATPQLDSLLVDVTKKVKDPDSEGMTVYQTWVSKSGGISIERLGRADSDFSAFLHHAGIPSIDLYYGEAFPVYHTAFDSYEWMKVHGDPLFRRHVAVADIWGLVALHLADDPVLPFNHLSYVAQLRQMQELQDHKNTEDSVQLKRSSLNDRLMLGERGLLDAEGLKGRSWFKHLVYSPVKDYQSKLSFFPGIADEIYRAAKTAGGQSSIQHEIWRVGRAIRRAAMVLRGELIWREN</sequence>
<feature type="domain" description="Peptidase M28" evidence="12">
    <location>
        <begin position="319"/>
        <end position="506"/>
    </location>
</feature>
<accession>A0AAV9AHG7</accession>
<dbReference type="SUPFAM" id="SSF53187">
    <property type="entry name" value="Zn-dependent exopeptidases"/>
    <property type="match status" value="1"/>
</dbReference>
<keyword evidence="4 10" id="KW-1133">Transmembrane helix</keyword>
<gene>
    <name evidence="13" type="ORF">QJS04_geneDACA009411</name>
</gene>
<dbReference type="EC" id="3.4.17.21" evidence="9"/>
<dbReference type="Gene3D" id="3.40.630.10">
    <property type="entry name" value="Zn peptidases"/>
    <property type="match status" value="1"/>
</dbReference>
<dbReference type="Gene3D" id="1.20.930.40">
    <property type="entry name" value="Transferrin receptor-like, dimerisation domain"/>
    <property type="match status" value="1"/>
</dbReference>
<dbReference type="Pfam" id="PF04389">
    <property type="entry name" value="Peptidase_M28"/>
    <property type="match status" value="1"/>
</dbReference>
<keyword evidence="13" id="KW-0378">Hydrolase</keyword>
<feature type="transmembrane region" description="Helical" evidence="10">
    <location>
        <begin position="12"/>
        <end position="29"/>
    </location>
</feature>
<dbReference type="Proteomes" id="UP001179952">
    <property type="component" value="Unassembled WGS sequence"/>
</dbReference>
<dbReference type="InterPro" id="IPR007365">
    <property type="entry name" value="TFR-like_dimer_dom"/>
</dbReference>
<name>A0AAV9AHG7_ACOGR</name>
<reference evidence="13" key="1">
    <citation type="journal article" date="2023" name="Nat. Commun.">
        <title>Diploid and tetraploid genomes of Acorus and the evolution of monocots.</title>
        <authorList>
            <person name="Ma L."/>
            <person name="Liu K.W."/>
            <person name="Li Z."/>
            <person name="Hsiao Y.Y."/>
            <person name="Qi Y."/>
            <person name="Fu T."/>
            <person name="Tang G.D."/>
            <person name="Zhang D."/>
            <person name="Sun W.H."/>
            <person name="Liu D.K."/>
            <person name="Li Y."/>
            <person name="Chen G.Z."/>
            <person name="Liu X.D."/>
            <person name="Liao X.Y."/>
            <person name="Jiang Y.T."/>
            <person name="Yu X."/>
            <person name="Hao Y."/>
            <person name="Huang J."/>
            <person name="Zhao X.W."/>
            <person name="Ke S."/>
            <person name="Chen Y.Y."/>
            <person name="Wu W.L."/>
            <person name="Hsu J.L."/>
            <person name="Lin Y.F."/>
            <person name="Huang M.D."/>
            <person name="Li C.Y."/>
            <person name="Huang L."/>
            <person name="Wang Z.W."/>
            <person name="Zhao X."/>
            <person name="Zhong W.Y."/>
            <person name="Peng D.H."/>
            <person name="Ahmad S."/>
            <person name="Lan S."/>
            <person name="Zhang J.S."/>
            <person name="Tsai W.C."/>
            <person name="Van de Peer Y."/>
            <person name="Liu Z.J."/>
        </authorList>
    </citation>
    <scope>NUCLEOTIDE SEQUENCE</scope>
    <source>
        <strain evidence="13">SCP</strain>
    </source>
</reference>
<evidence type="ECO:0000259" key="12">
    <source>
        <dbReference type="Pfam" id="PF04389"/>
    </source>
</evidence>
<comment type="similarity">
    <text evidence="1">Belongs to the peptidase M28 family. M28B subfamily.</text>
</comment>
<evidence type="ECO:0000256" key="3">
    <source>
        <dbReference type="ARBA" id="ARBA00022968"/>
    </source>
</evidence>
<keyword evidence="13" id="KW-0121">Carboxypeptidase</keyword>
<comment type="caution">
    <text evidence="13">The sequence shown here is derived from an EMBL/GenBank/DDBJ whole genome shotgun (WGS) entry which is preliminary data.</text>
</comment>
<dbReference type="PANTHER" id="PTHR10404:SF75">
    <property type="entry name" value="GLUTAMATE CARBOXYPEPTIDASE AMP1-RELATED"/>
    <property type="match status" value="1"/>
</dbReference>
<protein>
    <recommendedName>
        <fullName evidence="9">glutamate carboxypeptidase II</fullName>
        <ecNumber evidence="9">3.4.17.21</ecNumber>
    </recommendedName>
</protein>
<evidence type="ECO:0000256" key="8">
    <source>
        <dbReference type="ARBA" id="ARBA00060399"/>
    </source>
</evidence>
<dbReference type="InterPro" id="IPR036757">
    <property type="entry name" value="TFR-like_dimer_dom_sf"/>
</dbReference>
<keyword evidence="2 10" id="KW-0812">Transmembrane</keyword>